<dbReference type="Pfam" id="PF01554">
    <property type="entry name" value="MatE"/>
    <property type="match status" value="2"/>
</dbReference>
<comment type="subcellular location">
    <subcellularLocation>
        <location evidence="2">Cell membrane</location>
        <topology evidence="2">Multi-pass membrane protein</topology>
    </subcellularLocation>
</comment>
<evidence type="ECO:0000313" key="14">
    <source>
        <dbReference type="EMBL" id="MFO3715660.1"/>
    </source>
</evidence>
<feature type="transmembrane region" description="Helical" evidence="13">
    <location>
        <begin position="92"/>
        <end position="115"/>
    </location>
</feature>
<dbReference type="NCBIfam" id="TIGR00797">
    <property type="entry name" value="matE"/>
    <property type="match status" value="1"/>
</dbReference>
<keyword evidence="6" id="KW-0050">Antiport</keyword>
<feature type="transmembrane region" description="Helical" evidence="13">
    <location>
        <begin position="197"/>
        <end position="219"/>
    </location>
</feature>
<keyword evidence="11 13" id="KW-0472">Membrane</keyword>
<feature type="transmembrane region" description="Helical" evidence="13">
    <location>
        <begin position="321"/>
        <end position="339"/>
    </location>
</feature>
<keyword evidence="15" id="KW-1185">Reference proteome</keyword>
<evidence type="ECO:0000256" key="1">
    <source>
        <dbReference type="ARBA" id="ARBA00003408"/>
    </source>
</evidence>
<keyword evidence="9 13" id="KW-1133">Transmembrane helix</keyword>
<evidence type="ECO:0000313" key="15">
    <source>
        <dbReference type="Proteomes" id="UP001638015"/>
    </source>
</evidence>
<feature type="transmembrane region" description="Helical" evidence="13">
    <location>
        <begin position="48"/>
        <end position="71"/>
    </location>
</feature>
<accession>A0ABW9MUZ8</accession>
<evidence type="ECO:0000256" key="4">
    <source>
        <dbReference type="ARBA" id="ARBA00020268"/>
    </source>
</evidence>
<gene>
    <name evidence="14" type="ORF">ACCQ40_02505</name>
</gene>
<sequence length="446" mass="49027">MNQNVNLTKGDITKSLLKLSLPLALTAFIQITYSFVDMFFIGRLGSNALAGVGLAGFLLWIANAMALVPKIGMGVLASQAFGRDNTNETIRILNNGYILTFILGFVYMGLMLIFSNIYVSFFNLSEIASTDAREYIYILALGIIFFFINPVLSQSFQSLGNSLTPFIINSIGLVANIILDPLLIFGLGPFPRMEVRGAALATVLAQVIVTIIFVIVILNKNQLLRKSITRFDYKRNWMSQIFRLGIPAALMNVYMAVVSMILNKFMAGFGEAAVAAYSVGSQLESITWNTTEGLQIGIAAMVGQNYGAGLFERVKEVIKKSFEIVFVIGAISMVVLYIFRYPLIKTFVPNDPETIKLGALYLAILSVSQIFMAVEIGLNGAFNGMGDTKTPATIAIILNTLRIPFSKLFMPIFGVAGVWIAMTFTSILKGTFNMGLILRKIKRDLY</sequence>
<evidence type="ECO:0000256" key="9">
    <source>
        <dbReference type="ARBA" id="ARBA00022989"/>
    </source>
</evidence>
<comment type="function">
    <text evidence="1">Multidrug efflux pump.</text>
</comment>
<dbReference type="PIRSF" id="PIRSF006603">
    <property type="entry name" value="DinF"/>
    <property type="match status" value="1"/>
</dbReference>
<evidence type="ECO:0000256" key="10">
    <source>
        <dbReference type="ARBA" id="ARBA00023065"/>
    </source>
</evidence>
<dbReference type="InterPro" id="IPR048279">
    <property type="entry name" value="MdtK-like"/>
</dbReference>
<evidence type="ECO:0000256" key="5">
    <source>
        <dbReference type="ARBA" id="ARBA00022448"/>
    </source>
</evidence>
<evidence type="ECO:0000256" key="3">
    <source>
        <dbReference type="ARBA" id="ARBA00010199"/>
    </source>
</evidence>
<feature type="transmembrane region" description="Helical" evidence="13">
    <location>
        <begin position="135"/>
        <end position="152"/>
    </location>
</feature>
<comment type="similarity">
    <text evidence="3">Belongs to the multi antimicrobial extrusion (MATE) (TC 2.A.66.1) family.</text>
</comment>
<evidence type="ECO:0000256" key="2">
    <source>
        <dbReference type="ARBA" id="ARBA00004651"/>
    </source>
</evidence>
<organism evidence="14 15">
    <name type="scientific">Anaerococcus cruorum</name>
    <dbReference type="NCBI Taxonomy" id="3115617"/>
    <lineage>
        <taxon>Bacteria</taxon>
        <taxon>Bacillati</taxon>
        <taxon>Bacillota</taxon>
        <taxon>Tissierellia</taxon>
        <taxon>Tissierellales</taxon>
        <taxon>Peptoniphilaceae</taxon>
        <taxon>Anaerococcus</taxon>
    </lineage>
</organism>
<evidence type="ECO:0000256" key="11">
    <source>
        <dbReference type="ARBA" id="ARBA00023136"/>
    </source>
</evidence>
<feature type="transmembrane region" description="Helical" evidence="13">
    <location>
        <begin position="164"/>
        <end position="185"/>
    </location>
</feature>
<keyword evidence="7" id="KW-1003">Cell membrane</keyword>
<comment type="caution">
    <text evidence="14">The sequence shown here is derived from an EMBL/GenBank/DDBJ whole genome shotgun (WGS) entry which is preliminary data.</text>
</comment>
<evidence type="ECO:0000256" key="7">
    <source>
        <dbReference type="ARBA" id="ARBA00022475"/>
    </source>
</evidence>
<feature type="transmembrane region" description="Helical" evidence="13">
    <location>
        <begin position="408"/>
        <end position="432"/>
    </location>
</feature>
<protein>
    <recommendedName>
        <fullName evidence="4">Probable multidrug resistance protein NorM</fullName>
    </recommendedName>
    <alternativeName>
        <fullName evidence="12">Multidrug-efflux transporter</fullName>
    </alternativeName>
</protein>
<dbReference type="Proteomes" id="UP001638015">
    <property type="component" value="Unassembled WGS sequence"/>
</dbReference>
<feature type="transmembrane region" description="Helical" evidence="13">
    <location>
        <begin position="21"/>
        <end position="42"/>
    </location>
</feature>
<keyword evidence="10" id="KW-0406">Ion transport</keyword>
<dbReference type="PANTHER" id="PTHR43298">
    <property type="entry name" value="MULTIDRUG RESISTANCE PROTEIN NORM-RELATED"/>
    <property type="match status" value="1"/>
</dbReference>
<reference evidence="14 15" key="1">
    <citation type="journal article" date="2025" name="Anaerobe">
        <title>Description of Anaerococcus kampingiae sp. nov., Anaerococcus groningensis sp. nov., Anaerococcus martiniensis sp. nov., and Anaerococcus cruorum sp. nov., isolated from human clinical specimens.</title>
        <authorList>
            <person name="Boiten K.E."/>
            <person name="Meijer J."/>
            <person name="van Wezel E.M."/>
            <person name="Veloo A.C.M."/>
        </authorList>
    </citation>
    <scope>NUCLEOTIDE SEQUENCE [LARGE SCALE GENOMIC DNA]</scope>
    <source>
        <strain evidence="14 15">ENR1039</strain>
    </source>
</reference>
<dbReference type="EMBL" id="JBGMEH010000002">
    <property type="protein sequence ID" value="MFO3715660.1"/>
    <property type="molecule type" value="Genomic_DNA"/>
</dbReference>
<feature type="transmembrane region" description="Helical" evidence="13">
    <location>
        <begin position="360"/>
        <end position="382"/>
    </location>
</feature>
<proteinExistence type="inferred from homology"/>
<dbReference type="PANTHER" id="PTHR43298:SF2">
    <property type="entry name" value="FMN_FAD EXPORTER YEEO-RELATED"/>
    <property type="match status" value="1"/>
</dbReference>
<evidence type="ECO:0000256" key="12">
    <source>
        <dbReference type="ARBA" id="ARBA00031636"/>
    </source>
</evidence>
<keyword evidence="8 13" id="KW-0812">Transmembrane</keyword>
<name>A0ABW9MUZ8_9FIRM</name>
<feature type="transmembrane region" description="Helical" evidence="13">
    <location>
        <begin position="240"/>
        <end position="262"/>
    </location>
</feature>
<evidence type="ECO:0000256" key="8">
    <source>
        <dbReference type="ARBA" id="ARBA00022692"/>
    </source>
</evidence>
<dbReference type="InterPro" id="IPR050222">
    <property type="entry name" value="MATE_MdtK"/>
</dbReference>
<dbReference type="RefSeq" id="WP_410032481.1">
    <property type="nucleotide sequence ID" value="NZ_JBGMEH010000002.1"/>
</dbReference>
<dbReference type="InterPro" id="IPR002528">
    <property type="entry name" value="MATE_fam"/>
</dbReference>
<evidence type="ECO:0000256" key="6">
    <source>
        <dbReference type="ARBA" id="ARBA00022449"/>
    </source>
</evidence>
<dbReference type="CDD" id="cd13140">
    <property type="entry name" value="MATE_like_1"/>
    <property type="match status" value="1"/>
</dbReference>
<keyword evidence="5" id="KW-0813">Transport</keyword>
<evidence type="ECO:0000256" key="13">
    <source>
        <dbReference type="SAM" id="Phobius"/>
    </source>
</evidence>